<sequence length="133" mass="15147">MYIVVYLLHQIPAPVPNLYLQSETETRNWQWTPEVGVQLTKQRNKNKDGDTTQNRSRSYGQLAQTPSLDPFQDTSHHRAQAEHTGTGGETLKPSPETHQLPRQRTEAAWKSLANTQHPTLRISRAPTLTEPIK</sequence>
<dbReference type="Proteomes" id="UP000250235">
    <property type="component" value="Unassembled WGS sequence"/>
</dbReference>
<accession>A0A2Z7AD02</accession>
<dbReference type="EMBL" id="KV016685">
    <property type="protein sequence ID" value="KZV19526.1"/>
    <property type="molecule type" value="Genomic_DNA"/>
</dbReference>
<gene>
    <name evidence="2" type="ORF">F511_06388</name>
</gene>
<feature type="compositionally biased region" description="Polar residues" evidence="1">
    <location>
        <begin position="51"/>
        <end position="67"/>
    </location>
</feature>
<evidence type="ECO:0000256" key="1">
    <source>
        <dbReference type="SAM" id="MobiDB-lite"/>
    </source>
</evidence>
<feature type="region of interest" description="Disordered" evidence="1">
    <location>
        <begin position="30"/>
        <end position="133"/>
    </location>
</feature>
<name>A0A2Z7AD02_9LAMI</name>
<evidence type="ECO:0000313" key="2">
    <source>
        <dbReference type="EMBL" id="KZV19526.1"/>
    </source>
</evidence>
<evidence type="ECO:0000313" key="3">
    <source>
        <dbReference type="Proteomes" id="UP000250235"/>
    </source>
</evidence>
<protein>
    <submittedName>
        <fullName evidence="2">Uncharacterized protein</fullName>
    </submittedName>
</protein>
<dbReference type="AlphaFoldDB" id="A0A2Z7AD02"/>
<reference evidence="2 3" key="1">
    <citation type="journal article" date="2015" name="Proc. Natl. Acad. Sci. U.S.A.">
        <title>The resurrection genome of Boea hygrometrica: A blueprint for survival of dehydration.</title>
        <authorList>
            <person name="Xiao L."/>
            <person name="Yang G."/>
            <person name="Zhang L."/>
            <person name="Yang X."/>
            <person name="Zhao S."/>
            <person name="Ji Z."/>
            <person name="Zhou Q."/>
            <person name="Hu M."/>
            <person name="Wang Y."/>
            <person name="Chen M."/>
            <person name="Xu Y."/>
            <person name="Jin H."/>
            <person name="Xiao X."/>
            <person name="Hu G."/>
            <person name="Bao F."/>
            <person name="Hu Y."/>
            <person name="Wan P."/>
            <person name="Li L."/>
            <person name="Deng X."/>
            <person name="Kuang T."/>
            <person name="Xiang C."/>
            <person name="Zhu J.K."/>
            <person name="Oliver M.J."/>
            <person name="He Y."/>
        </authorList>
    </citation>
    <scope>NUCLEOTIDE SEQUENCE [LARGE SCALE GENOMIC DNA]</scope>
    <source>
        <strain evidence="3">cv. XS01</strain>
    </source>
</reference>
<organism evidence="2 3">
    <name type="scientific">Dorcoceras hygrometricum</name>
    <dbReference type="NCBI Taxonomy" id="472368"/>
    <lineage>
        <taxon>Eukaryota</taxon>
        <taxon>Viridiplantae</taxon>
        <taxon>Streptophyta</taxon>
        <taxon>Embryophyta</taxon>
        <taxon>Tracheophyta</taxon>
        <taxon>Spermatophyta</taxon>
        <taxon>Magnoliopsida</taxon>
        <taxon>eudicotyledons</taxon>
        <taxon>Gunneridae</taxon>
        <taxon>Pentapetalae</taxon>
        <taxon>asterids</taxon>
        <taxon>lamiids</taxon>
        <taxon>Lamiales</taxon>
        <taxon>Gesneriaceae</taxon>
        <taxon>Didymocarpoideae</taxon>
        <taxon>Trichosporeae</taxon>
        <taxon>Loxocarpinae</taxon>
        <taxon>Dorcoceras</taxon>
    </lineage>
</organism>
<keyword evidence="3" id="KW-1185">Reference proteome</keyword>
<proteinExistence type="predicted"/>